<reference evidence="4 5" key="1">
    <citation type="submission" date="2025-04" db="UniProtKB">
        <authorList>
            <consortium name="RefSeq"/>
        </authorList>
    </citation>
    <scope>IDENTIFICATION</scope>
</reference>
<evidence type="ECO:0000313" key="5">
    <source>
        <dbReference type="RefSeq" id="XP_014485548.1"/>
    </source>
</evidence>
<organism evidence="3 4">
    <name type="scientific">Dinoponera quadriceps</name>
    <name type="common">South American ant</name>
    <dbReference type="NCBI Taxonomy" id="609295"/>
    <lineage>
        <taxon>Eukaryota</taxon>
        <taxon>Metazoa</taxon>
        <taxon>Ecdysozoa</taxon>
        <taxon>Arthropoda</taxon>
        <taxon>Hexapoda</taxon>
        <taxon>Insecta</taxon>
        <taxon>Pterygota</taxon>
        <taxon>Neoptera</taxon>
        <taxon>Endopterygota</taxon>
        <taxon>Hymenoptera</taxon>
        <taxon>Apocrita</taxon>
        <taxon>Aculeata</taxon>
        <taxon>Formicoidea</taxon>
        <taxon>Formicidae</taxon>
        <taxon>Ponerinae</taxon>
        <taxon>Ponerini</taxon>
        <taxon>Dinoponera</taxon>
    </lineage>
</organism>
<accession>A0A6P3Y653</accession>
<dbReference type="PANTHER" id="PTHR21586">
    <property type="entry name" value="TIPA"/>
    <property type="match status" value="1"/>
</dbReference>
<dbReference type="RefSeq" id="XP_014485549.1">
    <property type="nucleotide sequence ID" value="XM_014630063.1"/>
</dbReference>
<dbReference type="RefSeq" id="XP_014485547.1">
    <property type="nucleotide sequence ID" value="XM_014630061.1"/>
</dbReference>
<evidence type="ECO:0000313" key="4">
    <source>
        <dbReference type="RefSeq" id="XP_014485547.1"/>
    </source>
</evidence>
<feature type="domain" description="PPM-type phosphatase" evidence="2">
    <location>
        <begin position="183"/>
        <end position="502"/>
    </location>
</feature>
<dbReference type="OrthoDB" id="2556847at2759"/>
<protein>
    <submittedName>
        <fullName evidence="4 5">PP2C-like domain-containing protein CG9801 isoform X1</fullName>
    </submittedName>
</protein>
<keyword evidence="3" id="KW-1185">Reference proteome</keyword>
<feature type="compositionally biased region" description="Basic and acidic residues" evidence="1">
    <location>
        <begin position="415"/>
        <end position="436"/>
    </location>
</feature>
<gene>
    <name evidence="4 5 6" type="primary">LOC106750032</name>
</gene>
<dbReference type="Gene3D" id="3.60.40.10">
    <property type="entry name" value="PPM-type phosphatase domain"/>
    <property type="match status" value="1"/>
</dbReference>
<evidence type="ECO:0000259" key="2">
    <source>
        <dbReference type="PROSITE" id="PS51746"/>
    </source>
</evidence>
<sequence>MMPSLRKKVAGFMRQLSISNLAGAVENIGHGEQSLRSPRSLTQDFPGGCFITRYLSGLETKQEGPAILHGRNPEELPVKQLDSFQENEEIFAAYTGPDSGLTAVNLQQKHLSISDTDIDYIDMLDQNEQYRSGESEGITTFIDESHPGRLVRDQRRAISLPGSTTSNVTIAGVADWCNPHENAYGIATTLYEKNPTNDTNNGEPIADCFGIVARPNSAILALADGVNWGTKASIAARSAVHGSIEYLNRALFCPSISSETTTTRDVFIALLRSFHAAHSLILQEQGMLTTLTVCTILPLPSSSTDTNICHKKYIACTCNVGDSLAYVYSRKSGVREITRGSHDIHCMRDMRDALGALGPVDGSNPELNNLTLAITEVERGDIVFLTSDGISDNFDPVVGKFAVLPSHSSGADATLKSHDARSKTRRKSAENLRHTESSNSNGNSNNLPVVEAYQRHELTLLRMEDLLRRGVSGEGPPCNSAKHLCELLLDFAVRITAAKRRILEDTELYYAQHKDGQLVQLSKQEQRSRRKKTLEKISMIPGKLDHATVVAYVVGS</sequence>
<dbReference type="Proteomes" id="UP000515204">
    <property type="component" value="Unplaced"/>
</dbReference>
<evidence type="ECO:0000313" key="6">
    <source>
        <dbReference type="RefSeq" id="XP_014485549.1"/>
    </source>
</evidence>
<dbReference type="PANTHER" id="PTHR21586:SF0">
    <property type="entry name" value="PP2C-LIKE DOMAIN-CONTAINING PROTEIN CG9801"/>
    <property type="match status" value="1"/>
</dbReference>
<feature type="compositionally biased region" description="Low complexity" evidence="1">
    <location>
        <begin position="437"/>
        <end position="446"/>
    </location>
</feature>
<name>A0A6P3Y653_DINQU</name>
<feature type="region of interest" description="Disordered" evidence="1">
    <location>
        <begin position="409"/>
        <end position="447"/>
    </location>
</feature>
<dbReference type="AlphaFoldDB" id="A0A6P3Y653"/>
<dbReference type="GeneID" id="106750032"/>
<evidence type="ECO:0000313" key="3">
    <source>
        <dbReference type="Proteomes" id="UP000515204"/>
    </source>
</evidence>
<dbReference type="SUPFAM" id="SSF81606">
    <property type="entry name" value="PP2C-like"/>
    <property type="match status" value="1"/>
</dbReference>
<dbReference type="SMART" id="SM00332">
    <property type="entry name" value="PP2Cc"/>
    <property type="match status" value="1"/>
</dbReference>
<dbReference type="InterPro" id="IPR053287">
    <property type="entry name" value="PP2C-like_domain"/>
</dbReference>
<evidence type="ECO:0000256" key="1">
    <source>
        <dbReference type="SAM" id="MobiDB-lite"/>
    </source>
</evidence>
<dbReference type="InterPro" id="IPR036457">
    <property type="entry name" value="PPM-type-like_dom_sf"/>
</dbReference>
<dbReference type="RefSeq" id="XP_014485548.1">
    <property type="nucleotide sequence ID" value="XM_014630062.1"/>
</dbReference>
<dbReference type="KEGG" id="dqu:106750032"/>
<dbReference type="InterPro" id="IPR001932">
    <property type="entry name" value="PPM-type_phosphatase-like_dom"/>
</dbReference>
<dbReference type="PROSITE" id="PS51746">
    <property type="entry name" value="PPM_2"/>
    <property type="match status" value="1"/>
</dbReference>
<dbReference type="Pfam" id="PF13672">
    <property type="entry name" value="PP2C_2"/>
    <property type="match status" value="1"/>
</dbReference>
<proteinExistence type="predicted"/>